<keyword evidence="2" id="KW-0812">Transmembrane</keyword>
<dbReference type="EMBL" id="FQUW01000008">
    <property type="protein sequence ID" value="SHE73673.1"/>
    <property type="molecule type" value="Genomic_DNA"/>
</dbReference>
<dbReference type="Pfam" id="PF07758">
    <property type="entry name" value="DUF1614"/>
    <property type="match status" value="1"/>
</dbReference>
<dbReference type="RefSeq" id="WP_073163323.1">
    <property type="nucleotide sequence ID" value="NZ_FQUW01000008.1"/>
</dbReference>
<dbReference type="OrthoDB" id="1679952at2"/>
<keyword evidence="2" id="KW-1133">Transmembrane helix</keyword>
<evidence type="ECO:0000256" key="2">
    <source>
        <dbReference type="SAM" id="Phobius"/>
    </source>
</evidence>
<feature type="transmembrane region" description="Helical" evidence="2">
    <location>
        <begin position="122"/>
        <end position="140"/>
    </location>
</feature>
<dbReference type="AlphaFoldDB" id="A0A1M4VXU0"/>
<reference evidence="4" key="1">
    <citation type="submission" date="2016-11" db="EMBL/GenBank/DDBJ databases">
        <authorList>
            <person name="Varghese N."/>
            <person name="Submissions S."/>
        </authorList>
    </citation>
    <scope>NUCLEOTIDE SEQUENCE [LARGE SCALE GENOMIC DNA]</scope>
    <source>
        <strain evidence="4">DSM 11792</strain>
    </source>
</reference>
<feature type="transmembrane region" description="Helical" evidence="2">
    <location>
        <begin position="147"/>
        <end position="165"/>
    </location>
</feature>
<organism evidence="3 4">
    <name type="scientific">Desulfofundulus australicus DSM 11792</name>
    <dbReference type="NCBI Taxonomy" id="1121425"/>
    <lineage>
        <taxon>Bacteria</taxon>
        <taxon>Bacillati</taxon>
        <taxon>Bacillota</taxon>
        <taxon>Clostridia</taxon>
        <taxon>Eubacteriales</taxon>
        <taxon>Peptococcaceae</taxon>
        <taxon>Desulfofundulus</taxon>
    </lineage>
</organism>
<feature type="transmembrane region" description="Helical" evidence="2">
    <location>
        <begin position="177"/>
        <end position="198"/>
    </location>
</feature>
<accession>A0A1M4VXU0</accession>
<keyword evidence="4" id="KW-1185">Reference proteome</keyword>
<dbReference type="Proteomes" id="UP000184196">
    <property type="component" value="Unassembled WGS sequence"/>
</dbReference>
<feature type="transmembrane region" description="Helical" evidence="2">
    <location>
        <begin position="91"/>
        <end position="110"/>
    </location>
</feature>
<feature type="transmembrane region" description="Helical" evidence="2">
    <location>
        <begin position="61"/>
        <end position="79"/>
    </location>
</feature>
<evidence type="ECO:0000256" key="1">
    <source>
        <dbReference type="SAM" id="MobiDB-lite"/>
    </source>
</evidence>
<name>A0A1M4VXU0_9FIRM</name>
<evidence type="ECO:0000313" key="3">
    <source>
        <dbReference type="EMBL" id="SHE73673.1"/>
    </source>
</evidence>
<evidence type="ECO:0000313" key="4">
    <source>
        <dbReference type="Proteomes" id="UP000184196"/>
    </source>
</evidence>
<protein>
    <submittedName>
        <fullName evidence="3">Uncharacterized membrane protein</fullName>
    </submittedName>
</protein>
<feature type="region of interest" description="Disordered" evidence="1">
    <location>
        <begin position="229"/>
        <end position="254"/>
    </location>
</feature>
<keyword evidence="2" id="KW-0472">Membrane</keyword>
<sequence length="254" mass="26405">MTGFPVGITALIVISLLIFLGLAHRALDRMRLTDRGALAVIVAMIVGSFISLPIPGGRYPVSINVGGGLIPLGLSIYLLSRAGTAAERIRALVGAGITAVVVYAVGSLVMRGLPEPGGRYEILDALWLYPLVAGLVGYLAGRSRRAAFVSATLGLLVLDVGYYFWLVSRGAPAGRVAIGGAGAFDAIVLAGILAVLLAEVVGEVRERLQGGPVSKGRPEALLRALRKPEMATVENGGNRIGRESPENDEGGTLK</sequence>
<feature type="transmembrane region" description="Helical" evidence="2">
    <location>
        <begin position="36"/>
        <end position="55"/>
    </location>
</feature>
<gene>
    <name evidence="3" type="ORF">SAMN02745218_00766</name>
</gene>
<feature type="transmembrane region" description="Helical" evidence="2">
    <location>
        <begin position="6"/>
        <end position="24"/>
    </location>
</feature>
<proteinExistence type="predicted"/>
<dbReference type="InterPro" id="IPR011672">
    <property type="entry name" value="DUF1614"/>
</dbReference>